<organism evidence="5 6">
    <name type="scientific">Anisodus tanguticus</name>
    <dbReference type="NCBI Taxonomy" id="243964"/>
    <lineage>
        <taxon>Eukaryota</taxon>
        <taxon>Viridiplantae</taxon>
        <taxon>Streptophyta</taxon>
        <taxon>Embryophyta</taxon>
        <taxon>Tracheophyta</taxon>
        <taxon>Spermatophyta</taxon>
        <taxon>Magnoliopsida</taxon>
        <taxon>eudicotyledons</taxon>
        <taxon>Gunneridae</taxon>
        <taxon>Pentapetalae</taxon>
        <taxon>asterids</taxon>
        <taxon>lamiids</taxon>
        <taxon>Solanales</taxon>
        <taxon>Solanaceae</taxon>
        <taxon>Solanoideae</taxon>
        <taxon>Hyoscyameae</taxon>
        <taxon>Anisodus</taxon>
    </lineage>
</organism>
<feature type="region of interest" description="Disordered" evidence="4">
    <location>
        <begin position="27"/>
        <end position="47"/>
    </location>
</feature>
<keyword evidence="2" id="KW-0507">mRNA processing</keyword>
<evidence type="ECO:0000256" key="3">
    <source>
        <dbReference type="ARBA" id="ARBA00023187"/>
    </source>
</evidence>
<dbReference type="InterPro" id="IPR006973">
    <property type="entry name" value="Cwf_Cwc_15"/>
</dbReference>
<dbReference type="GO" id="GO:0003723">
    <property type="term" value="F:RNA binding"/>
    <property type="evidence" value="ECO:0007669"/>
    <property type="project" value="TreeGrafter"/>
</dbReference>
<evidence type="ECO:0000313" key="5">
    <source>
        <dbReference type="EMBL" id="KAK4355145.1"/>
    </source>
</evidence>
<protein>
    <submittedName>
        <fullName evidence="5">Uncharacterized protein</fullName>
    </submittedName>
</protein>
<feature type="compositionally biased region" description="Polar residues" evidence="4">
    <location>
        <begin position="145"/>
        <end position="155"/>
    </location>
</feature>
<evidence type="ECO:0000256" key="2">
    <source>
        <dbReference type="ARBA" id="ARBA00022664"/>
    </source>
</evidence>
<feature type="region of interest" description="Disordered" evidence="4">
    <location>
        <begin position="134"/>
        <end position="162"/>
    </location>
</feature>
<sequence>MILQLLKRKEGQDTKDELHRRKLREELEDRERSHFSSKDSGCEDRDRRKSGQLLLEALTRMMMPTSKVTMRGLYVVPNLYEHAFNKLLFVQTWECLIVFIANEDDDDDEEDDTEALMAELEQIKKLKAEEKLWKSGRGKAVSYPSEYQQSTLLNSKQRKQNC</sequence>
<dbReference type="EMBL" id="JAVYJV010000013">
    <property type="protein sequence ID" value="KAK4355145.1"/>
    <property type="molecule type" value="Genomic_DNA"/>
</dbReference>
<accession>A0AAE1RMN1</accession>
<keyword evidence="3" id="KW-0508">mRNA splicing</keyword>
<dbReference type="AlphaFoldDB" id="A0AAE1RMN1"/>
<dbReference type="PANTHER" id="PTHR12718">
    <property type="entry name" value="CELL CYCLE CONTROL PROTEIN CWF15"/>
    <property type="match status" value="1"/>
</dbReference>
<gene>
    <name evidence="5" type="ORF">RND71_024116</name>
</gene>
<dbReference type="GO" id="GO:0045292">
    <property type="term" value="P:mRNA cis splicing, via spliceosome"/>
    <property type="evidence" value="ECO:0007669"/>
    <property type="project" value="TreeGrafter"/>
</dbReference>
<dbReference type="Proteomes" id="UP001291623">
    <property type="component" value="Unassembled WGS sequence"/>
</dbReference>
<name>A0AAE1RMN1_9SOLA</name>
<comment type="caution">
    <text evidence="5">The sequence shown here is derived from an EMBL/GenBank/DDBJ whole genome shotgun (WGS) entry which is preliminary data.</text>
</comment>
<dbReference type="GO" id="GO:0071013">
    <property type="term" value="C:catalytic step 2 spliceosome"/>
    <property type="evidence" value="ECO:0007669"/>
    <property type="project" value="TreeGrafter"/>
</dbReference>
<reference evidence="5" key="1">
    <citation type="submission" date="2023-12" db="EMBL/GenBank/DDBJ databases">
        <title>Genome assembly of Anisodus tanguticus.</title>
        <authorList>
            <person name="Wang Y.-J."/>
        </authorList>
    </citation>
    <scope>NUCLEOTIDE SEQUENCE</scope>
    <source>
        <strain evidence="5">KB-2021</strain>
        <tissue evidence="5">Leaf</tissue>
    </source>
</reference>
<evidence type="ECO:0000256" key="1">
    <source>
        <dbReference type="ARBA" id="ARBA00006644"/>
    </source>
</evidence>
<dbReference type="PANTHER" id="PTHR12718:SF2">
    <property type="entry name" value="SPLICEOSOME-ASSOCIATED PROTEIN CWC15 HOMOLOG"/>
    <property type="match status" value="1"/>
</dbReference>
<keyword evidence="6" id="KW-1185">Reference proteome</keyword>
<evidence type="ECO:0000256" key="4">
    <source>
        <dbReference type="SAM" id="MobiDB-lite"/>
    </source>
</evidence>
<comment type="similarity">
    <text evidence="1">Belongs to the CWC15 family.</text>
</comment>
<evidence type="ECO:0000313" key="6">
    <source>
        <dbReference type="Proteomes" id="UP001291623"/>
    </source>
</evidence>
<proteinExistence type="inferred from homology"/>